<evidence type="ECO:0000313" key="3">
    <source>
        <dbReference type="Proteomes" id="UP001629156"/>
    </source>
</evidence>
<evidence type="ECO:0000313" key="2">
    <source>
        <dbReference type="EMBL" id="MFL9843493.1"/>
    </source>
</evidence>
<organism evidence="2 3">
    <name type="scientific">Flavobacterium rhizosphaerae</name>
    <dbReference type="NCBI Taxonomy" id="3163298"/>
    <lineage>
        <taxon>Bacteria</taxon>
        <taxon>Pseudomonadati</taxon>
        <taxon>Bacteroidota</taxon>
        <taxon>Flavobacteriia</taxon>
        <taxon>Flavobacteriales</taxon>
        <taxon>Flavobacteriaceae</taxon>
        <taxon>Flavobacterium</taxon>
    </lineage>
</organism>
<dbReference type="EMBL" id="JBELPZ010000002">
    <property type="protein sequence ID" value="MFL9843493.1"/>
    <property type="molecule type" value="Genomic_DNA"/>
</dbReference>
<feature type="chain" id="PRO_5046677793" description="Lipocalin-like domain-containing protein" evidence="1">
    <location>
        <begin position="23"/>
        <end position="132"/>
    </location>
</feature>
<dbReference type="Proteomes" id="UP001629156">
    <property type="component" value="Unassembled WGS sequence"/>
</dbReference>
<evidence type="ECO:0008006" key="4">
    <source>
        <dbReference type="Google" id="ProtNLM"/>
    </source>
</evidence>
<reference evidence="2 3" key="1">
    <citation type="submission" date="2024-06" db="EMBL/GenBank/DDBJ databases">
        <authorList>
            <person name="Kaempfer P."/>
            <person name="Viver T."/>
        </authorList>
    </citation>
    <scope>NUCLEOTIDE SEQUENCE [LARGE SCALE GENOMIC DNA]</scope>
    <source>
        <strain evidence="2 3">ST-119</strain>
    </source>
</reference>
<sequence length="132" mass="15247">MFNKITFLSLFMLFGCIGFSQTTDCTQFKNGKFKVTDPASKQVCYITRDGNTQTERMEDSDEEYNFDIVWIDDCTYTVTPTASALQLNKELDKTGTMTVKITKTKENSYIQRVTVANNPKFRRMDEVFVVKE</sequence>
<protein>
    <recommendedName>
        <fullName evidence="4">Lipocalin-like domain-containing protein</fullName>
    </recommendedName>
</protein>
<feature type="signal peptide" evidence="1">
    <location>
        <begin position="1"/>
        <end position="22"/>
    </location>
</feature>
<evidence type="ECO:0000256" key="1">
    <source>
        <dbReference type="SAM" id="SignalP"/>
    </source>
</evidence>
<accession>A0ABW8YT72</accession>
<keyword evidence="1" id="KW-0732">Signal</keyword>
<comment type="caution">
    <text evidence="2">The sequence shown here is derived from an EMBL/GenBank/DDBJ whole genome shotgun (WGS) entry which is preliminary data.</text>
</comment>
<dbReference type="RefSeq" id="WP_408083746.1">
    <property type="nucleotide sequence ID" value="NZ_JBELPZ010000002.1"/>
</dbReference>
<gene>
    <name evidence="2" type="ORF">ABS766_03575</name>
</gene>
<proteinExistence type="predicted"/>
<name>A0ABW8YT72_9FLAO</name>
<keyword evidence="3" id="KW-1185">Reference proteome</keyword>
<dbReference type="PROSITE" id="PS51257">
    <property type="entry name" value="PROKAR_LIPOPROTEIN"/>
    <property type="match status" value="1"/>
</dbReference>